<feature type="transmembrane region" description="Helical" evidence="6">
    <location>
        <begin position="261"/>
        <end position="281"/>
    </location>
</feature>
<feature type="region of interest" description="Disordered" evidence="5">
    <location>
        <begin position="422"/>
        <end position="530"/>
    </location>
</feature>
<keyword evidence="4 6" id="KW-0472">Membrane</keyword>
<dbReference type="OrthoDB" id="2190219at2759"/>
<dbReference type="GO" id="GO:0120029">
    <property type="term" value="P:proton export across plasma membrane"/>
    <property type="evidence" value="ECO:0007669"/>
    <property type="project" value="InterPro"/>
</dbReference>
<evidence type="ECO:0000256" key="6">
    <source>
        <dbReference type="SAM" id="Phobius"/>
    </source>
</evidence>
<dbReference type="Pfam" id="PF00999">
    <property type="entry name" value="Na_H_Exchanger"/>
    <property type="match status" value="2"/>
</dbReference>
<evidence type="ECO:0000259" key="7">
    <source>
        <dbReference type="Pfam" id="PF00999"/>
    </source>
</evidence>
<comment type="subcellular location">
    <subcellularLocation>
        <location evidence="1">Membrane</location>
        <topology evidence="1">Multi-pass membrane protein</topology>
    </subcellularLocation>
</comment>
<feature type="transmembrane region" description="Helical" evidence="6">
    <location>
        <begin position="65"/>
        <end position="85"/>
    </location>
</feature>
<feature type="transmembrane region" description="Helical" evidence="6">
    <location>
        <begin position="168"/>
        <end position="187"/>
    </location>
</feature>
<evidence type="ECO:0000256" key="3">
    <source>
        <dbReference type="ARBA" id="ARBA00022989"/>
    </source>
</evidence>
<dbReference type="Pfam" id="PF08619">
    <property type="entry name" value="Nha1_C"/>
    <property type="match status" value="1"/>
</dbReference>
<evidence type="ECO:0000256" key="4">
    <source>
        <dbReference type="ARBA" id="ARBA00023136"/>
    </source>
</evidence>
<feature type="domain" description="Cation/H+ exchanger transmembrane" evidence="7">
    <location>
        <begin position="232"/>
        <end position="385"/>
    </location>
</feature>
<evidence type="ECO:0000256" key="5">
    <source>
        <dbReference type="SAM" id="MobiDB-lite"/>
    </source>
</evidence>
<comment type="caution">
    <text evidence="9">The sequence shown here is derived from an EMBL/GenBank/DDBJ whole genome shotgun (WGS) entry which is preliminary data.</text>
</comment>
<feature type="compositionally biased region" description="Basic and acidic residues" evidence="5">
    <location>
        <begin position="464"/>
        <end position="481"/>
    </location>
</feature>
<evidence type="ECO:0000259" key="8">
    <source>
        <dbReference type="Pfam" id="PF08619"/>
    </source>
</evidence>
<feature type="transmembrane region" description="Helical" evidence="6">
    <location>
        <begin position="126"/>
        <end position="147"/>
    </location>
</feature>
<feature type="domain" description="Cation/H+ exchanger transmembrane" evidence="7">
    <location>
        <begin position="41"/>
        <end position="224"/>
    </location>
</feature>
<dbReference type="PANTHER" id="PTHR31382:SF1">
    <property type="entry name" value="SODIUM ION_PROTON EXCHANGER (EUROFUNG)"/>
    <property type="match status" value="1"/>
</dbReference>
<sequence>MNLVEIDEVSIVAAILGGFILIFGFVSLFIKERLYLSEARIIVGPVALGVFVPQEWGDQEQLTKITMQFCRIVIAIQVMAAGVSLPKAYLLKELKSILCLIFPVMGYMWLVSALIIWLLISKVDFLNALVIAACVSPTDPILANSIVKGKFAEKHVPPHVRNVLSAESGANDGLAFPLLFMAIYLMTEKPGDAIAKWVYVVWLYEILFSCVIGLAVGYVARKLLYLAETNDDLLACFIAGNSITWDDWFRKETEESHFQEIIDMLLNMAVFVFIGATMPWSSFSDLALGLTPWRLTIIAVLILLFRRLPIILILYRWIPAIQTYREAVFSGWFGPIGVSAIFYATFAQQKFDKGGDNELCREIIVPIVYFIVLTSALVHGCTIPVFKISQRINTASLSTPFVRLLTATSQDDQKGVNEISSTVKTPLPAHLPPSAVGASTTGNNNTIETTVSIGDEAEGANSRNQKDKQPQRREEQEESRRRPPLGRSFSVYDEVDNIIIEDEDGAVIPRNPSQSSVHHTPAPSTSGEHE</sequence>
<name>A0A9N8Z9X3_9GLOM</name>
<feature type="domain" description="Alkali metal cation/H+ antiporter Nha1 C-terminal" evidence="8">
    <location>
        <begin position="456"/>
        <end position="516"/>
    </location>
</feature>
<feature type="compositionally biased region" description="Polar residues" evidence="5">
    <location>
        <begin position="437"/>
        <end position="452"/>
    </location>
</feature>
<dbReference type="Proteomes" id="UP000789508">
    <property type="component" value="Unassembled WGS sequence"/>
</dbReference>
<dbReference type="GO" id="GO:0036376">
    <property type="term" value="P:sodium ion export across plasma membrane"/>
    <property type="evidence" value="ECO:0007669"/>
    <property type="project" value="InterPro"/>
</dbReference>
<dbReference type="InterPro" id="IPR006153">
    <property type="entry name" value="Cation/H_exchanger_TM"/>
</dbReference>
<keyword evidence="2 6" id="KW-0812">Transmembrane</keyword>
<proteinExistence type="predicted"/>
<reference evidence="9" key="1">
    <citation type="submission" date="2021-06" db="EMBL/GenBank/DDBJ databases">
        <authorList>
            <person name="Kallberg Y."/>
            <person name="Tangrot J."/>
            <person name="Rosling A."/>
        </authorList>
    </citation>
    <scope>NUCLEOTIDE SEQUENCE</scope>
    <source>
        <strain evidence="9">FL130A</strain>
    </source>
</reference>
<dbReference type="PANTHER" id="PTHR31382">
    <property type="entry name" value="NA(+)/H(+) ANTIPORTER"/>
    <property type="match status" value="1"/>
</dbReference>
<evidence type="ECO:0000313" key="9">
    <source>
        <dbReference type="EMBL" id="CAG8485808.1"/>
    </source>
</evidence>
<evidence type="ECO:0000256" key="2">
    <source>
        <dbReference type="ARBA" id="ARBA00022692"/>
    </source>
</evidence>
<evidence type="ECO:0000313" key="10">
    <source>
        <dbReference type="Proteomes" id="UP000789508"/>
    </source>
</evidence>
<feature type="transmembrane region" description="Helical" evidence="6">
    <location>
        <begin position="367"/>
        <end position="386"/>
    </location>
</feature>
<organism evidence="9 10">
    <name type="scientific">Ambispora leptoticha</name>
    <dbReference type="NCBI Taxonomy" id="144679"/>
    <lineage>
        <taxon>Eukaryota</taxon>
        <taxon>Fungi</taxon>
        <taxon>Fungi incertae sedis</taxon>
        <taxon>Mucoromycota</taxon>
        <taxon>Glomeromycotina</taxon>
        <taxon>Glomeromycetes</taxon>
        <taxon>Archaeosporales</taxon>
        <taxon>Ambisporaceae</taxon>
        <taxon>Ambispora</taxon>
    </lineage>
</organism>
<dbReference type="AlphaFoldDB" id="A0A9N8Z9X3"/>
<feature type="compositionally biased region" description="Acidic residues" evidence="5">
    <location>
        <begin position="493"/>
        <end position="505"/>
    </location>
</feature>
<dbReference type="GO" id="GO:0042391">
    <property type="term" value="P:regulation of membrane potential"/>
    <property type="evidence" value="ECO:0007669"/>
    <property type="project" value="InterPro"/>
</dbReference>
<feature type="transmembrane region" description="Helical" evidence="6">
    <location>
        <begin position="97"/>
        <end position="120"/>
    </location>
</feature>
<keyword evidence="3 6" id="KW-1133">Transmembrane helix</keyword>
<dbReference type="InterPro" id="IPR004712">
    <property type="entry name" value="Na+/H+_antiporter_fungi"/>
</dbReference>
<dbReference type="GO" id="GO:0015385">
    <property type="term" value="F:sodium:proton antiporter activity"/>
    <property type="evidence" value="ECO:0007669"/>
    <property type="project" value="InterPro"/>
</dbReference>
<dbReference type="EMBL" id="CAJVPS010000427">
    <property type="protein sequence ID" value="CAG8485808.1"/>
    <property type="molecule type" value="Genomic_DNA"/>
</dbReference>
<feature type="transmembrane region" description="Helical" evidence="6">
    <location>
        <begin position="327"/>
        <end position="347"/>
    </location>
</feature>
<accession>A0A9N8Z9X3</accession>
<feature type="transmembrane region" description="Helical" evidence="6">
    <location>
        <begin position="12"/>
        <end position="30"/>
    </location>
</feature>
<feature type="compositionally biased region" description="Polar residues" evidence="5">
    <location>
        <begin position="511"/>
        <end position="530"/>
    </location>
</feature>
<evidence type="ECO:0000256" key="1">
    <source>
        <dbReference type="ARBA" id="ARBA00004141"/>
    </source>
</evidence>
<feature type="transmembrane region" description="Helical" evidence="6">
    <location>
        <begin position="37"/>
        <end position="53"/>
    </location>
</feature>
<protein>
    <submittedName>
        <fullName evidence="9">2716_t:CDS:1</fullName>
    </submittedName>
</protein>
<keyword evidence="10" id="KW-1185">Reference proteome</keyword>
<dbReference type="InterPro" id="IPR013928">
    <property type="entry name" value="Cation/H_antiporter_C"/>
</dbReference>
<feature type="transmembrane region" description="Helical" evidence="6">
    <location>
        <begin position="293"/>
        <end position="315"/>
    </location>
</feature>
<feature type="transmembrane region" description="Helical" evidence="6">
    <location>
        <begin position="199"/>
        <end position="220"/>
    </location>
</feature>
<gene>
    <name evidence="9" type="ORF">ALEPTO_LOCUS2725</name>
</gene>
<dbReference type="GO" id="GO:0005886">
    <property type="term" value="C:plasma membrane"/>
    <property type="evidence" value="ECO:0007669"/>
    <property type="project" value="InterPro"/>
</dbReference>